<keyword evidence="1" id="KW-0472">Membrane</keyword>
<keyword evidence="3" id="KW-1185">Reference proteome</keyword>
<accession>A0A9X2PC40</accession>
<dbReference type="AlphaFoldDB" id="A0A9X2PC40"/>
<comment type="caution">
    <text evidence="2">The sequence shown here is derived from an EMBL/GenBank/DDBJ whole genome shotgun (WGS) entry which is preliminary data.</text>
</comment>
<keyword evidence="1" id="KW-0812">Transmembrane</keyword>
<protein>
    <recommendedName>
        <fullName evidence="4">General stress protein 17M-like domain-containing protein</fullName>
    </recommendedName>
</protein>
<sequence>MENQRNEREVLHDGTSEKRILTGMFSDRESTENAYNTLNERGYSKDDINLIMSDKTRKTHYSDDASEETEIGTKAAEHAGKGSAIGGTLGAIVGVIAAIGTSVAIPGLGILIAGPIAAGLAGAGAGGLAGGVIGALVGSGIPEARAKLYESGIEEGNVVISVTPRNAEDAKYLENNWRTNRGEEIHW</sequence>
<name>A0A9X2PC40_9BACT</name>
<evidence type="ECO:0000313" key="2">
    <source>
        <dbReference type="EMBL" id="MCR9017475.1"/>
    </source>
</evidence>
<dbReference type="Proteomes" id="UP001142175">
    <property type="component" value="Unassembled WGS sequence"/>
</dbReference>
<reference evidence="2" key="1">
    <citation type="submission" date="2022-08" db="EMBL/GenBank/DDBJ databases">
        <authorList>
            <person name="Zhang D."/>
        </authorList>
    </citation>
    <scope>NUCLEOTIDE SEQUENCE</scope>
    <source>
        <strain evidence="2">XJ19-11</strain>
    </source>
</reference>
<dbReference type="RefSeq" id="WP_258425309.1">
    <property type="nucleotide sequence ID" value="NZ_JANSUY010000031.1"/>
</dbReference>
<dbReference type="PANTHER" id="PTHR36109">
    <property type="entry name" value="MEMBRANE PROTEIN-RELATED"/>
    <property type="match status" value="1"/>
</dbReference>
<evidence type="ECO:0008006" key="4">
    <source>
        <dbReference type="Google" id="ProtNLM"/>
    </source>
</evidence>
<keyword evidence="1" id="KW-1133">Transmembrane helix</keyword>
<evidence type="ECO:0000256" key="1">
    <source>
        <dbReference type="SAM" id="Phobius"/>
    </source>
</evidence>
<dbReference type="EMBL" id="JANSUY010000031">
    <property type="protein sequence ID" value="MCR9017475.1"/>
    <property type="molecule type" value="Genomic_DNA"/>
</dbReference>
<feature type="transmembrane region" description="Helical" evidence="1">
    <location>
        <begin position="84"/>
        <end position="105"/>
    </location>
</feature>
<dbReference type="InterPro" id="IPR052948">
    <property type="entry name" value="Low_temp-induced_all0457"/>
</dbReference>
<dbReference type="PANTHER" id="PTHR36109:SF2">
    <property type="entry name" value="MEMBRANE PROTEIN"/>
    <property type="match status" value="1"/>
</dbReference>
<gene>
    <name evidence="2" type="ORF">NU887_20730</name>
</gene>
<proteinExistence type="predicted"/>
<organism evidence="2 3">
    <name type="scientific">Aquiflexum gelatinilyticum</name>
    <dbReference type="NCBI Taxonomy" id="2961943"/>
    <lineage>
        <taxon>Bacteria</taxon>
        <taxon>Pseudomonadati</taxon>
        <taxon>Bacteroidota</taxon>
        <taxon>Cytophagia</taxon>
        <taxon>Cytophagales</taxon>
        <taxon>Cyclobacteriaceae</taxon>
        <taxon>Aquiflexum</taxon>
    </lineage>
</organism>
<evidence type="ECO:0000313" key="3">
    <source>
        <dbReference type="Proteomes" id="UP001142175"/>
    </source>
</evidence>
<feature type="transmembrane region" description="Helical" evidence="1">
    <location>
        <begin position="111"/>
        <end position="137"/>
    </location>
</feature>